<accession>A0ABS8Y559</accession>
<feature type="non-terminal residue" evidence="2">
    <location>
        <position position="112"/>
    </location>
</feature>
<keyword evidence="3" id="KW-1185">Reference proteome</keyword>
<proteinExistence type="predicted"/>
<reference evidence="2 3" key="1">
    <citation type="journal article" date="2021" name="BMC Genomics">
        <title>Datura genome reveals duplications of psychoactive alkaloid biosynthetic genes and high mutation rate following tissue culture.</title>
        <authorList>
            <person name="Rajewski A."/>
            <person name="Carter-House D."/>
            <person name="Stajich J."/>
            <person name="Litt A."/>
        </authorList>
    </citation>
    <scope>NUCLEOTIDE SEQUENCE [LARGE SCALE GENOMIC DNA]</scope>
    <source>
        <strain evidence="2">AR-01</strain>
    </source>
</reference>
<evidence type="ECO:0000313" key="3">
    <source>
        <dbReference type="Proteomes" id="UP000823775"/>
    </source>
</evidence>
<feature type="non-terminal residue" evidence="2">
    <location>
        <position position="1"/>
    </location>
</feature>
<comment type="caution">
    <text evidence="2">The sequence shown here is derived from an EMBL/GenBank/DDBJ whole genome shotgun (WGS) entry which is preliminary data.</text>
</comment>
<name>A0ABS8Y559_DATST</name>
<evidence type="ECO:0000313" key="2">
    <source>
        <dbReference type="EMBL" id="MCE5166826.1"/>
    </source>
</evidence>
<organism evidence="2 3">
    <name type="scientific">Datura stramonium</name>
    <name type="common">Jimsonweed</name>
    <name type="synonym">Common thornapple</name>
    <dbReference type="NCBI Taxonomy" id="4076"/>
    <lineage>
        <taxon>Eukaryota</taxon>
        <taxon>Viridiplantae</taxon>
        <taxon>Streptophyta</taxon>
        <taxon>Embryophyta</taxon>
        <taxon>Tracheophyta</taxon>
        <taxon>Spermatophyta</taxon>
        <taxon>Magnoliopsida</taxon>
        <taxon>eudicotyledons</taxon>
        <taxon>Gunneridae</taxon>
        <taxon>Pentapetalae</taxon>
        <taxon>asterids</taxon>
        <taxon>lamiids</taxon>
        <taxon>Solanales</taxon>
        <taxon>Solanaceae</taxon>
        <taxon>Solanoideae</taxon>
        <taxon>Datureae</taxon>
        <taxon>Datura</taxon>
    </lineage>
</organism>
<protein>
    <submittedName>
        <fullName evidence="2">Uncharacterized protein</fullName>
    </submittedName>
</protein>
<dbReference type="EMBL" id="JACEIK010033548">
    <property type="protein sequence ID" value="MCE5166826.1"/>
    <property type="molecule type" value="Genomic_DNA"/>
</dbReference>
<feature type="region of interest" description="Disordered" evidence="1">
    <location>
        <begin position="1"/>
        <end position="31"/>
    </location>
</feature>
<sequence length="112" mass="13172">GGREGEGEQFGSHRRRRWNNDERGRRETRERRRGFRRKVVEVLRGCFSVVHGGDEKERLKDEAAGAWFGEEEDCAVVIMEDLVVLRRCSWRRKGETGLVRLVVVFRRRRSSG</sequence>
<evidence type="ECO:0000256" key="1">
    <source>
        <dbReference type="SAM" id="MobiDB-lite"/>
    </source>
</evidence>
<feature type="compositionally biased region" description="Basic and acidic residues" evidence="1">
    <location>
        <begin position="18"/>
        <end position="30"/>
    </location>
</feature>
<gene>
    <name evidence="2" type="ORF">HAX54_027591</name>
</gene>
<dbReference type="Proteomes" id="UP000823775">
    <property type="component" value="Unassembled WGS sequence"/>
</dbReference>